<keyword evidence="2" id="KW-1185">Reference proteome</keyword>
<evidence type="ECO:0000313" key="1">
    <source>
        <dbReference type="EMBL" id="SPF68887.1"/>
    </source>
</evidence>
<gene>
    <name evidence="1" type="ORF">PROPJV5_1862</name>
</gene>
<organism evidence="1 2">
    <name type="scientific">Propionibacterium ruminifibrarum</name>
    <dbReference type="NCBI Taxonomy" id="1962131"/>
    <lineage>
        <taxon>Bacteria</taxon>
        <taxon>Bacillati</taxon>
        <taxon>Actinomycetota</taxon>
        <taxon>Actinomycetes</taxon>
        <taxon>Propionibacteriales</taxon>
        <taxon>Propionibacteriaceae</taxon>
        <taxon>Propionibacterium</taxon>
    </lineage>
</organism>
<proteinExistence type="predicted"/>
<name>A0A375I531_9ACTN</name>
<dbReference type="EMBL" id="OMOH01000007">
    <property type="protein sequence ID" value="SPF68887.1"/>
    <property type="molecule type" value="Genomic_DNA"/>
</dbReference>
<protein>
    <submittedName>
        <fullName evidence="1">Uncharacterized protein</fullName>
    </submittedName>
</protein>
<reference evidence="2" key="1">
    <citation type="submission" date="2018-02" db="EMBL/GenBank/DDBJ databases">
        <authorList>
            <person name="Hornung B."/>
        </authorList>
    </citation>
    <scope>NUCLEOTIDE SEQUENCE [LARGE SCALE GENOMIC DNA]</scope>
</reference>
<dbReference type="Proteomes" id="UP000265962">
    <property type="component" value="Unassembled WGS sequence"/>
</dbReference>
<sequence length="29" mass="3202">MLVHAPPMTFDRRMVAPDFNVIDSSGTVP</sequence>
<evidence type="ECO:0000313" key="2">
    <source>
        <dbReference type="Proteomes" id="UP000265962"/>
    </source>
</evidence>
<dbReference type="AlphaFoldDB" id="A0A375I531"/>
<accession>A0A375I531</accession>